<dbReference type="Gene3D" id="3.40.50.12230">
    <property type="match status" value="1"/>
</dbReference>
<evidence type="ECO:0000313" key="2">
    <source>
        <dbReference type="EMBL" id="WMD23316.1"/>
    </source>
</evidence>
<organism evidence="2 3">
    <name type="scientific">Achromobacter seleniivolatilans</name>
    <dbReference type="NCBI Taxonomy" id="3047478"/>
    <lineage>
        <taxon>Bacteria</taxon>
        <taxon>Pseudomonadati</taxon>
        <taxon>Pseudomonadota</taxon>
        <taxon>Betaproteobacteria</taxon>
        <taxon>Burkholderiales</taxon>
        <taxon>Alcaligenaceae</taxon>
        <taxon>Achromobacter</taxon>
    </lineage>
</organism>
<keyword evidence="3" id="KW-1185">Reference proteome</keyword>
<feature type="domain" description="Formyl transferase N-terminal" evidence="1">
    <location>
        <begin position="68"/>
        <end position="157"/>
    </location>
</feature>
<sequence length="206" mass="21973">MRIMIIGQKWLGAALLRQCLAEGHQVVAVAAPPAEGIDYDRLYAAAQQLGVPACATRGRLGAADVPEGCDVLLAAHAHCFIEAGARARARHGALGYHPSLLPRHRGRDAVRWAVHMKESVTGGTLYRMDDGADTGPILAQAWCHIRPNDTAADVWRRDLGPMGLRLFSLVLGQLEGGGQMAGQAQDEGLATWEPAFSAAKLANLKV</sequence>
<accession>A0ABY9M8F8</accession>
<proteinExistence type="predicted"/>
<dbReference type="PANTHER" id="PTHR11138">
    <property type="entry name" value="METHIONYL-TRNA FORMYLTRANSFERASE"/>
    <property type="match status" value="1"/>
</dbReference>
<dbReference type="EMBL" id="CP132976">
    <property type="protein sequence ID" value="WMD23316.1"/>
    <property type="molecule type" value="Genomic_DNA"/>
</dbReference>
<evidence type="ECO:0000313" key="3">
    <source>
        <dbReference type="Proteomes" id="UP001234798"/>
    </source>
</evidence>
<protein>
    <submittedName>
        <fullName evidence="2">Formyltransferase family protein</fullName>
    </submittedName>
</protein>
<dbReference type="Pfam" id="PF00551">
    <property type="entry name" value="Formyl_trans_N"/>
    <property type="match status" value="1"/>
</dbReference>
<reference evidence="2 3" key="1">
    <citation type="submission" date="2023-08" db="EMBL/GenBank/DDBJ databases">
        <title>Achromobacter seleniivolatilans sp. nov., isolated from seleniferous soil.</title>
        <authorList>
            <person name="Zhang S."/>
            <person name="Li K."/>
            <person name="Peng J."/>
            <person name="Zhao Q."/>
            <person name="Wang H."/>
            <person name="Guo Y."/>
        </authorList>
    </citation>
    <scope>NUCLEOTIDE SEQUENCE [LARGE SCALE GENOMIC DNA]</scope>
    <source>
        <strain evidence="2 3">R39</strain>
    </source>
</reference>
<evidence type="ECO:0000259" key="1">
    <source>
        <dbReference type="Pfam" id="PF00551"/>
    </source>
</evidence>
<dbReference type="RefSeq" id="WP_306950633.1">
    <property type="nucleotide sequence ID" value="NZ_CP132976.1"/>
</dbReference>
<dbReference type="Proteomes" id="UP001234798">
    <property type="component" value="Chromosome"/>
</dbReference>
<name>A0ABY9M8F8_9BURK</name>
<dbReference type="SUPFAM" id="SSF53328">
    <property type="entry name" value="Formyltransferase"/>
    <property type="match status" value="1"/>
</dbReference>
<gene>
    <name evidence="2" type="ORF">RAS12_13375</name>
</gene>
<dbReference type="InterPro" id="IPR002376">
    <property type="entry name" value="Formyl_transf_N"/>
</dbReference>
<dbReference type="InterPro" id="IPR036477">
    <property type="entry name" value="Formyl_transf_N_sf"/>
</dbReference>
<dbReference type="PANTHER" id="PTHR11138:SF5">
    <property type="entry name" value="METHIONYL-TRNA FORMYLTRANSFERASE, MITOCHONDRIAL"/>
    <property type="match status" value="1"/>
</dbReference>